<dbReference type="RefSeq" id="WP_071877419.1">
    <property type="nucleotide sequence ID" value="NZ_JXLC01000008.1"/>
</dbReference>
<reference evidence="10 12" key="1">
    <citation type="submission" date="2014-12" db="EMBL/GenBank/DDBJ databases">
        <title>Draft genome sequences of 29 type strains of Enterococci.</title>
        <authorList>
            <person name="Zhong Z."/>
            <person name="Sun Z."/>
            <person name="Liu W."/>
            <person name="Zhang W."/>
            <person name="Zhang H."/>
        </authorList>
    </citation>
    <scope>NUCLEOTIDE SEQUENCE [LARGE SCALE GENOMIC DNA]</scope>
    <source>
        <strain evidence="10 12">DSM 22801</strain>
    </source>
</reference>
<dbReference type="CDD" id="cd06261">
    <property type="entry name" value="TM_PBP2"/>
    <property type="match status" value="1"/>
</dbReference>
<keyword evidence="2 7" id="KW-0813">Transport</keyword>
<sequence>MKLKDTIHRDLYKHLFIVALVLLCVYSSARVTGAELADVFNNLDQMGLFLQRFLSPDWSYIPKIIEPMLKTIKMSVVGTTLGVVFAVPFAFLATTVVTRNFFVTTIIRFLMSIVRTIPNLLLAALFVAMFGIGEFTGVLTIAVFTFGMVSQLVYEAIETIDHGPIEAAESVGATKMQIAFWSIAPQISHQIASYSLYAFEVNIRASTILGYVGAGGIGVILNSSLSLMRYDRVSIIILAILVVVITIDWISEIIRKRLV</sequence>
<dbReference type="InterPro" id="IPR005769">
    <property type="entry name" value="PhnE/PtxC"/>
</dbReference>
<dbReference type="PANTHER" id="PTHR30043">
    <property type="entry name" value="PHOSPHONATES TRANSPORT SYSTEM PERMEASE PROTEIN"/>
    <property type="match status" value="1"/>
</dbReference>
<keyword evidence="11" id="KW-1185">Reference proteome</keyword>
<protein>
    <submittedName>
        <fullName evidence="9">Phosphate ABC transporter permease</fullName>
    </submittedName>
    <submittedName>
        <fullName evidence="10">Phosphonate ABC transporter, permease PhnE</fullName>
    </submittedName>
</protein>
<evidence type="ECO:0000259" key="8">
    <source>
        <dbReference type="PROSITE" id="PS50928"/>
    </source>
</evidence>
<dbReference type="InterPro" id="IPR035906">
    <property type="entry name" value="MetI-like_sf"/>
</dbReference>
<gene>
    <name evidence="9" type="ORF">ATZ33_10805</name>
    <name evidence="10" type="ORF">RV15_GL003493</name>
</gene>
<evidence type="ECO:0000313" key="9">
    <source>
        <dbReference type="EMBL" id="ALS01848.1"/>
    </source>
</evidence>
<evidence type="ECO:0000313" key="11">
    <source>
        <dbReference type="Proteomes" id="UP000065511"/>
    </source>
</evidence>
<dbReference type="EMBL" id="JXLC01000008">
    <property type="protein sequence ID" value="OJG92108.1"/>
    <property type="molecule type" value="Genomic_DNA"/>
</dbReference>
<reference evidence="9 11" key="2">
    <citation type="submission" date="2015-12" db="EMBL/GenBank/DDBJ databases">
        <authorList>
            <person name="Lauer A."/>
            <person name="Humrighouse B."/>
            <person name="Loparev V."/>
            <person name="Shewmaker P.L."/>
            <person name="Whitney A.M."/>
            <person name="McLaughlin R.W."/>
        </authorList>
    </citation>
    <scope>NUCLEOTIDE SEQUENCE [LARGE SCALE GENOMIC DNA]</scope>
    <source>
        <strain evidence="9 11">LMG 23085</strain>
    </source>
</reference>
<proteinExistence type="inferred from homology"/>
<dbReference type="GO" id="GO:0015416">
    <property type="term" value="F:ABC-type phosphonate transporter activity"/>
    <property type="evidence" value="ECO:0007669"/>
    <property type="project" value="InterPro"/>
</dbReference>
<dbReference type="SUPFAM" id="SSF161098">
    <property type="entry name" value="MetI-like"/>
    <property type="match status" value="1"/>
</dbReference>
<evidence type="ECO:0000256" key="4">
    <source>
        <dbReference type="ARBA" id="ARBA00022692"/>
    </source>
</evidence>
<dbReference type="EMBL" id="CP013614">
    <property type="protein sequence ID" value="ALS01848.1"/>
    <property type="molecule type" value="Genomic_DNA"/>
</dbReference>
<accession>A0A0S3KC72</accession>
<dbReference type="OrthoDB" id="9808005at2"/>
<keyword evidence="4 7" id="KW-0812">Transmembrane</keyword>
<feature type="domain" description="ABC transmembrane type-1" evidence="8">
    <location>
        <begin position="68"/>
        <end position="251"/>
    </location>
</feature>
<dbReference type="Pfam" id="PF00528">
    <property type="entry name" value="BPD_transp_1"/>
    <property type="match status" value="1"/>
</dbReference>
<evidence type="ECO:0000256" key="7">
    <source>
        <dbReference type="RuleBase" id="RU363032"/>
    </source>
</evidence>
<feature type="transmembrane region" description="Helical" evidence="7">
    <location>
        <begin position="76"/>
        <end position="97"/>
    </location>
</feature>
<evidence type="ECO:0000313" key="10">
    <source>
        <dbReference type="EMBL" id="OJG92108.1"/>
    </source>
</evidence>
<dbReference type="GO" id="GO:0005886">
    <property type="term" value="C:plasma membrane"/>
    <property type="evidence" value="ECO:0007669"/>
    <property type="project" value="UniProtKB-SubCell"/>
</dbReference>
<evidence type="ECO:0000256" key="1">
    <source>
        <dbReference type="ARBA" id="ARBA00004651"/>
    </source>
</evidence>
<evidence type="ECO:0000256" key="2">
    <source>
        <dbReference type="ARBA" id="ARBA00022448"/>
    </source>
</evidence>
<dbReference type="NCBIfam" id="TIGR01097">
    <property type="entry name" value="PhnE"/>
    <property type="match status" value="1"/>
</dbReference>
<dbReference type="PROSITE" id="PS50928">
    <property type="entry name" value="ABC_TM1"/>
    <property type="match status" value="1"/>
</dbReference>
<evidence type="ECO:0000256" key="6">
    <source>
        <dbReference type="ARBA" id="ARBA00023136"/>
    </source>
</evidence>
<evidence type="ECO:0000256" key="5">
    <source>
        <dbReference type="ARBA" id="ARBA00022989"/>
    </source>
</evidence>
<dbReference type="Proteomes" id="UP000065511">
    <property type="component" value="Chromosome"/>
</dbReference>
<keyword evidence="5 7" id="KW-1133">Transmembrane helix</keyword>
<feature type="transmembrane region" description="Helical" evidence="7">
    <location>
        <begin position="233"/>
        <end position="251"/>
    </location>
</feature>
<comment type="subcellular location">
    <subcellularLocation>
        <location evidence="1 7">Cell membrane</location>
        <topology evidence="1 7">Multi-pass membrane protein</topology>
    </subcellularLocation>
</comment>
<evidence type="ECO:0000313" key="12">
    <source>
        <dbReference type="Proteomes" id="UP000183039"/>
    </source>
</evidence>
<dbReference type="AlphaFoldDB" id="A0A0S3KC72"/>
<keyword evidence="6 7" id="KW-0472">Membrane</keyword>
<evidence type="ECO:0000256" key="3">
    <source>
        <dbReference type="ARBA" id="ARBA00022475"/>
    </source>
</evidence>
<dbReference type="KEGG" id="ess:ATZ33_10805"/>
<dbReference type="InterPro" id="IPR000515">
    <property type="entry name" value="MetI-like"/>
</dbReference>
<comment type="similarity">
    <text evidence="7">Belongs to the binding-protein-dependent transport system permease family.</text>
</comment>
<feature type="transmembrane region" description="Helical" evidence="7">
    <location>
        <begin position="203"/>
        <end position="221"/>
    </location>
</feature>
<organism evidence="10 12">
    <name type="scientific">Enterococcus silesiacus</name>
    <dbReference type="NCBI Taxonomy" id="332949"/>
    <lineage>
        <taxon>Bacteria</taxon>
        <taxon>Bacillati</taxon>
        <taxon>Bacillota</taxon>
        <taxon>Bacilli</taxon>
        <taxon>Lactobacillales</taxon>
        <taxon>Enterococcaceae</taxon>
        <taxon>Enterococcus</taxon>
    </lineage>
</organism>
<dbReference type="PANTHER" id="PTHR30043:SF1">
    <property type="entry name" value="ABC TRANSPORT SYSTEM PERMEASE PROTEIN P69"/>
    <property type="match status" value="1"/>
</dbReference>
<name>A0A0S3KC72_9ENTE</name>
<dbReference type="Proteomes" id="UP000183039">
    <property type="component" value="Unassembled WGS sequence"/>
</dbReference>
<keyword evidence="3" id="KW-1003">Cell membrane</keyword>
<dbReference type="Gene3D" id="1.10.3720.10">
    <property type="entry name" value="MetI-like"/>
    <property type="match status" value="1"/>
</dbReference>